<dbReference type="OrthoDB" id="8113373at2759"/>
<comment type="catalytic activity">
    <reaction evidence="7">
        <text>serotonin + octadecanoyl-CoA = N-octadecanoyl-serotonin + CoA + H(+)</text>
        <dbReference type="Rhea" id="RHEA:51400"/>
        <dbReference type="ChEBI" id="CHEBI:15378"/>
        <dbReference type="ChEBI" id="CHEBI:57287"/>
        <dbReference type="ChEBI" id="CHEBI:57394"/>
        <dbReference type="ChEBI" id="CHEBI:134065"/>
        <dbReference type="ChEBI" id="CHEBI:350546"/>
    </reaction>
    <physiologicalReaction direction="left-to-right" evidence="7">
        <dbReference type="Rhea" id="RHEA:51401"/>
    </physiologicalReaction>
</comment>
<comment type="catalytic activity">
    <reaction evidence="13">
        <text>serotonin + acetyl-CoA = N-acetylserotonin + CoA + H(+)</text>
        <dbReference type="Rhea" id="RHEA:25217"/>
        <dbReference type="ChEBI" id="CHEBI:15378"/>
        <dbReference type="ChEBI" id="CHEBI:17697"/>
        <dbReference type="ChEBI" id="CHEBI:57287"/>
        <dbReference type="ChEBI" id="CHEBI:57288"/>
        <dbReference type="ChEBI" id="CHEBI:350546"/>
        <dbReference type="EC" id="2.3.1.87"/>
    </reaction>
    <physiologicalReaction direction="left-to-right" evidence="13">
        <dbReference type="Rhea" id="RHEA:25218"/>
    </physiologicalReaction>
</comment>
<dbReference type="FunFam" id="3.40.630.30:FF:000046">
    <property type="entry name" value="Dopamine N-acetyltransferase"/>
    <property type="match status" value="1"/>
</dbReference>
<evidence type="ECO:0000256" key="5">
    <source>
        <dbReference type="ARBA" id="ARBA00039114"/>
    </source>
</evidence>
<evidence type="ECO:0000256" key="9">
    <source>
        <dbReference type="ARBA" id="ARBA00051711"/>
    </source>
</evidence>
<comment type="similarity">
    <text evidence="4">Belongs to the acetyltransferase family. AANAT subfamily.</text>
</comment>
<evidence type="ECO:0000256" key="13">
    <source>
        <dbReference type="ARBA" id="ARBA00052491"/>
    </source>
</evidence>
<evidence type="ECO:0000256" key="7">
    <source>
        <dbReference type="ARBA" id="ARBA00050849"/>
    </source>
</evidence>
<evidence type="ECO:0000313" key="14">
    <source>
        <dbReference type="Proteomes" id="UP000515160"/>
    </source>
</evidence>
<dbReference type="RefSeq" id="XP_034098165.2">
    <property type="nucleotide sequence ID" value="XM_034242274.2"/>
</dbReference>
<dbReference type="InterPro" id="IPR016181">
    <property type="entry name" value="Acyl_CoA_acyltransferase"/>
</dbReference>
<evidence type="ECO:0000256" key="12">
    <source>
        <dbReference type="ARBA" id="ARBA00052335"/>
    </source>
</evidence>
<evidence type="ECO:0000256" key="8">
    <source>
        <dbReference type="ARBA" id="ARBA00051284"/>
    </source>
</evidence>
<accession>A0A6P8WK79</accession>
<keyword evidence="2" id="KW-0012">Acyltransferase</keyword>
<evidence type="ECO:0000256" key="10">
    <source>
        <dbReference type="ARBA" id="ARBA00051823"/>
    </source>
</evidence>
<evidence type="ECO:0000256" key="11">
    <source>
        <dbReference type="ARBA" id="ARBA00052178"/>
    </source>
</evidence>
<evidence type="ECO:0000313" key="15">
    <source>
        <dbReference type="RefSeq" id="XP_034098165.2"/>
    </source>
</evidence>
<comment type="catalytic activity">
    <reaction evidence="11">
        <text>serotonin + hexadecanoyl-CoA = N-hexadecanoyl-serotonin + CoA + H(+)</text>
        <dbReference type="Rhea" id="RHEA:51384"/>
        <dbReference type="ChEBI" id="CHEBI:15378"/>
        <dbReference type="ChEBI" id="CHEBI:57287"/>
        <dbReference type="ChEBI" id="CHEBI:57379"/>
        <dbReference type="ChEBI" id="CHEBI:134059"/>
        <dbReference type="ChEBI" id="CHEBI:350546"/>
    </reaction>
    <physiologicalReaction direction="left-to-right" evidence="11">
        <dbReference type="Rhea" id="RHEA:51385"/>
    </physiologicalReaction>
</comment>
<evidence type="ECO:0000256" key="6">
    <source>
        <dbReference type="ARBA" id="ARBA00050189"/>
    </source>
</evidence>
<dbReference type="PANTHER" id="PTHR20905">
    <property type="entry name" value="N-ACETYLTRANSFERASE-RELATED"/>
    <property type="match status" value="1"/>
</dbReference>
<comment type="catalytic activity">
    <reaction evidence="8">
        <text>serotonin + (5Z,8Z,11Z,14Z)-eicosatetraenoyl-CoA = N-[(5Z,8Z,11Z,14Z)-eicosatetraenoyl]-serotonin + CoA + H(+)</text>
        <dbReference type="Rhea" id="RHEA:51396"/>
        <dbReference type="ChEBI" id="CHEBI:15378"/>
        <dbReference type="ChEBI" id="CHEBI:57287"/>
        <dbReference type="ChEBI" id="CHEBI:57368"/>
        <dbReference type="ChEBI" id="CHEBI:132255"/>
        <dbReference type="ChEBI" id="CHEBI:350546"/>
    </reaction>
    <physiologicalReaction direction="left-to-right" evidence="8">
        <dbReference type="Rhea" id="RHEA:51397"/>
    </physiologicalReaction>
</comment>
<dbReference type="PANTHER" id="PTHR20905:SF1">
    <property type="entry name" value="AT07410P-RELATED"/>
    <property type="match status" value="1"/>
</dbReference>
<dbReference type="AlphaFoldDB" id="A0A6P8WK79"/>
<proteinExistence type="inferred from homology"/>
<comment type="catalytic activity">
    <reaction evidence="9">
        <text>dopamine + acetyl-CoA = N-acetyldopamine + CoA + H(+)</text>
        <dbReference type="Rhea" id="RHEA:51388"/>
        <dbReference type="ChEBI" id="CHEBI:15378"/>
        <dbReference type="ChEBI" id="CHEBI:57287"/>
        <dbReference type="ChEBI" id="CHEBI:57288"/>
        <dbReference type="ChEBI" id="CHEBI:59905"/>
        <dbReference type="ChEBI" id="CHEBI:125678"/>
    </reaction>
    <physiologicalReaction direction="left-to-right" evidence="9">
        <dbReference type="Rhea" id="RHEA:51389"/>
    </physiologicalReaction>
</comment>
<name>A0A6P8WK79_DROAB</name>
<dbReference type="EC" id="2.3.1.87" evidence="5"/>
<dbReference type="Gene3D" id="3.40.630.30">
    <property type="match status" value="1"/>
</dbReference>
<gene>
    <name evidence="15" type="primary">LOC117563767</name>
</gene>
<evidence type="ECO:0000256" key="3">
    <source>
        <dbReference type="ARBA" id="ARBA00037926"/>
    </source>
</evidence>
<evidence type="ECO:0000256" key="4">
    <source>
        <dbReference type="ARBA" id="ARBA00038182"/>
    </source>
</evidence>
<comment type="catalytic activity">
    <reaction evidence="6">
        <text>dopamine + (9Z)-octadecenoyl-CoA = N-(9Z-octadecanoyl)-dopamine + CoA + H(+)</text>
        <dbReference type="Rhea" id="RHEA:51380"/>
        <dbReference type="ChEBI" id="CHEBI:15378"/>
        <dbReference type="ChEBI" id="CHEBI:31883"/>
        <dbReference type="ChEBI" id="CHEBI:57287"/>
        <dbReference type="ChEBI" id="CHEBI:57387"/>
        <dbReference type="ChEBI" id="CHEBI:59905"/>
    </reaction>
    <physiologicalReaction direction="left-to-right" evidence="6">
        <dbReference type="Rhea" id="RHEA:51381"/>
    </physiologicalReaction>
</comment>
<dbReference type="GeneID" id="117563767"/>
<dbReference type="SUPFAM" id="SSF55729">
    <property type="entry name" value="Acyl-CoA N-acyltransferases (Nat)"/>
    <property type="match status" value="1"/>
</dbReference>
<reference evidence="15" key="1">
    <citation type="submission" date="2025-08" db="UniProtKB">
        <authorList>
            <consortium name="RefSeq"/>
        </authorList>
    </citation>
    <scope>IDENTIFICATION</scope>
    <source>
        <strain evidence="15">15112-1751.03</strain>
        <tissue evidence="15">Whole Adult</tissue>
    </source>
</reference>
<keyword evidence="14" id="KW-1185">Reference proteome</keyword>
<comment type="catalytic activity">
    <reaction evidence="10">
        <text>serotonin + (9Z)-octadecenoyl-CoA = N-(9Z-octadecenoyl)-serotonin + CoA + H(+)</text>
        <dbReference type="Rhea" id="RHEA:51392"/>
        <dbReference type="ChEBI" id="CHEBI:15378"/>
        <dbReference type="ChEBI" id="CHEBI:57287"/>
        <dbReference type="ChEBI" id="CHEBI:57387"/>
        <dbReference type="ChEBI" id="CHEBI:134064"/>
        <dbReference type="ChEBI" id="CHEBI:350546"/>
    </reaction>
    <physiologicalReaction direction="left-to-right" evidence="10">
        <dbReference type="Rhea" id="RHEA:51393"/>
    </physiologicalReaction>
</comment>
<organism evidence="14 15">
    <name type="scientific">Drosophila albomicans</name>
    <name type="common">Fruit fly</name>
    <dbReference type="NCBI Taxonomy" id="7291"/>
    <lineage>
        <taxon>Eukaryota</taxon>
        <taxon>Metazoa</taxon>
        <taxon>Ecdysozoa</taxon>
        <taxon>Arthropoda</taxon>
        <taxon>Hexapoda</taxon>
        <taxon>Insecta</taxon>
        <taxon>Pterygota</taxon>
        <taxon>Neoptera</taxon>
        <taxon>Endopterygota</taxon>
        <taxon>Diptera</taxon>
        <taxon>Brachycera</taxon>
        <taxon>Muscomorpha</taxon>
        <taxon>Ephydroidea</taxon>
        <taxon>Drosophilidae</taxon>
        <taxon>Drosophila</taxon>
    </lineage>
</organism>
<protein>
    <recommendedName>
        <fullName evidence="5">aralkylamine N-acetyltransferase</fullName>
        <ecNumber evidence="5">2.3.1.87</ecNumber>
    </recommendedName>
</protein>
<sequence>MSTNFATKDGILIRVMTKEDFKKIEESIYDEEPLRSGLEDDTKAEVQLALIEGLENYHNSLIEQGNCLVAINENDGGRIVGSVLAGCETYSNLQKNLALVAALDDGTFKRIATFEFETKIKVNYFERFGVSRVLLSHMTNVDASVRGKGLGTRLTAALIELGRIQGFPIMIAFCTSFYSARQKKALGMECIYTQAYQDYRDANGEAVFKPPAPHTHTRILATKL</sequence>
<comment type="pathway">
    <text evidence="3">Aromatic compound metabolism; melatonin biosynthesis; melatonin from serotonin: step 1/2.</text>
</comment>
<comment type="catalytic activity">
    <reaction evidence="12">
        <text>dopamine + hexadecanoyl-CoA = N-hexadecanoyl-dopamine + CoA + H(+)</text>
        <dbReference type="Rhea" id="RHEA:51376"/>
        <dbReference type="ChEBI" id="CHEBI:15378"/>
        <dbReference type="ChEBI" id="CHEBI:57287"/>
        <dbReference type="ChEBI" id="CHEBI:57379"/>
        <dbReference type="ChEBI" id="CHEBI:59905"/>
        <dbReference type="ChEBI" id="CHEBI:134058"/>
    </reaction>
    <physiologicalReaction direction="left-to-right" evidence="12">
        <dbReference type="Rhea" id="RHEA:51377"/>
    </physiologicalReaction>
</comment>
<evidence type="ECO:0000256" key="2">
    <source>
        <dbReference type="ARBA" id="ARBA00023315"/>
    </source>
</evidence>
<dbReference type="GO" id="GO:0004059">
    <property type="term" value="F:aralkylamine N-acetyltransferase activity"/>
    <property type="evidence" value="ECO:0007669"/>
    <property type="project" value="UniProtKB-EC"/>
</dbReference>
<evidence type="ECO:0000256" key="1">
    <source>
        <dbReference type="ARBA" id="ARBA00022679"/>
    </source>
</evidence>
<dbReference type="Proteomes" id="UP000515160">
    <property type="component" value="Chromosome 2L"/>
</dbReference>
<keyword evidence="1" id="KW-0808">Transferase</keyword>